<comment type="caution">
    <text evidence="2">The sequence shown here is derived from an EMBL/GenBank/DDBJ whole genome shotgun (WGS) entry which is preliminary data.</text>
</comment>
<organism evidence="2 3">
    <name type="scientific">Candidatus Uhrbacteria bacterium GW2011_GWC1_41_20</name>
    <dbReference type="NCBI Taxonomy" id="1618983"/>
    <lineage>
        <taxon>Bacteria</taxon>
        <taxon>Candidatus Uhriibacteriota</taxon>
    </lineage>
</organism>
<gene>
    <name evidence="2" type="ORF">UU50_C0026G0006</name>
</gene>
<proteinExistence type="predicted"/>
<accession>A0A0G0V9H8</accession>
<evidence type="ECO:0000313" key="2">
    <source>
        <dbReference type="EMBL" id="KKR97668.1"/>
    </source>
</evidence>
<keyword evidence="1" id="KW-1133">Transmembrane helix</keyword>
<keyword evidence="1" id="KW-0472">Membrane</keyword>
<dbReference type="EMBL" id="LCAW01000026">
    <property type="protein sequence ID" value="KKR97668.1"/>
    <property type="molecule type" value="Genomic_DNA"/>
</dbReference>
<dbReference type="Proteomes" id="UP000033930">
    <property type="component" value="Unassembled WGS sequence"/>
</dbReference>
<evidence type="ECO:0000313" key="3">
    <source>
        <dbReference type="Proteomes" id="UP000033930"/>
    </source>
</evidence>
<feature type="transmembrane region" description="Helical" evidence="1">
    <location>
        <begin position="6"/>
        <end position="28"/>
    </location>
</feature>
<sequence>MIIPLMYFLIAYGIFVAIAGFFLFFNLYHILMFGLQGFKTLLVILLYLTTILLVVWFSYELILAYDWTGEILLNEFISSLMPSIL</sequence>
<feature type="transmembrane region" description="Helical" evidence="1">
    <location>
        <begin position="40"/>
        <end position="59"/>
    </location>
</feature>
<protein>
    <submittedName>
        <fullName evidence="2">Uncharacterized protein</fullName>
    </submittedName>
</protein>
<dbReference type="AlphaFoldDB" id="A0A0G0V9H8"/>
<reference evidence="2 3" key="1">
    <citation type="journal article" date="2015" name="Nature">
        <title>rRNA introns, odd ribosomes, and small enigmatic genomes across a large radiation of phyla.</title>
        <authorList>
            <person name="Brown C.T."/>
            <person name="Hug L.A."/>
            <person name="Thomas B.C."/>
            <person name="Sharon I."/>
            <person name="Castelle C.J."/>
            <person name="Singh A."/>
            <person name="Wilkins M.J."/>
            <person name="Williams K.H."/>
            <person name="Banfield J.F."/>
        </authorList>
    </citation>
    <scope>NUCLEOTIDE SEQUENCE [LARGE SCALE GENOMIC DNA]</scope>
</reference>
<evidence type="ECO:0000256" key="1">
    <source>
        <dbReference type="SAM" id="Phobius"/>
    </source>
</evidence>
<keyword evidence="1" id="KW-0812">Transmembrane</keyword>
<name>A0A0G0V9H8_9BACT</name>